<dbReference type="Proteomes" id="UP000306192">
    <property type="component" value="Unassembled WGS sequence"/>
</dbReference>
<dbReference type="Pfam" id="PF00534">
    <property type="entry name" value="Glycos_transf_1"/>
    <property type="match status" value="1"/>
</dbReference>
<dbReference type="AlphaFoldDB" id="A0A4T2C3U5"/>
<evidence type="ECO:0000259" key="2">
    <source>
        <dbReference type="Pfam" id="PF00534"/>
    </source>
</evidence>
<dbReference type="GO" id="GO:0009103">
    <property type="term" value="P:lipopolysaccharide biosynthetic process"/>
    <property type="evidence" value="ECO:0007669"/>
    <property type="project" value="TreeGrafter"/>
</dbReference>
<keyword evidence="4" id="KW-1185">Reference proteome</keyword>
<accession>A0A4T2C3U5</accession>
<gene>
    <name evidence="3" type="ORF">D4765_07305</name>
</gene>
<evidence type="ECO:0000256" key="1">
    <source>
        <dbReference type="ARBA" id="ARBA00022679"/>
    </source>
</evidence>
<dbReference type="PANTHER" id="PTHR46401">
    <property type="entry name" value="GLYCOSYLTRANSFERASE WBBK-RELATED"/>
    <property type="match status" value="1"/>
</dbReference>
<protein>
    <submittedName>
        <fullName evidence="3">Glycosyltransferase family 1 protein</fullName>
    </submittedName>
</protein>
<comment type="caution">
    <text evidence="3">The sequence shown here is derived from an EMBL/GenBank/DDBJ whole genome shotgun (WGS) entry which is preliminary data.</text>
</comment>
<name>A0A4T2C3U5_9MICO</name>
<dbReference type="GO" id="GO:0016757">
    <property type="term" value="F:glycosyltransferase activity"/>
    <property type="evidence" value="ECO:0007669"/>
    <property type="project" value="InterPro"/>
</dbReference>
<reference evidence="3 4" key="1">
    <citation type="journal article" date="2019" name="Microorganisms">
        <title>Systematic Affiliation and Genome Analysis of Subtercola vilae DB165(T) with Particular Emphasis on Cold Adaptation of an Isolate from a High-Altitude Cold Volcano Lake.</title>
        <authorList>
            <person name="Villalobos A.S."/>
            <person name="Wiese J."/>
            <person name="Imhoff J.F."/>
            <person name="Dorador C."/>
            <person name="Keller A."/>
            <person name="Hentschel U."/>
        </authorList>
    </citation>
    <scope>NUCLEOTIDE SEQUENCE [LARGE SCALE GENOMIC DNA]</scope>
    <source>
        <strain evidence="3 4">DB165</strain>
    </source>
</reference>
<keyword evidence="1 3" id="KW-0808">Transferase</keyword>
<dbReference type="PANTHER" id="PTHR46401:SF2">
    <property type="entry name" value="GLYCOSYLTRANSFERASE WBBK-RELATED"/>
    <property type="match status" value="1"/>
</dbReference>
<dbReference type="SUPFAM" id="SSF53756">
    <property type="entry name" value="UDP-Glycosyltransferase/glycogen phosphorylase"/>
    <property type="match status" value="1"/>
</dbReference>
<dbReference type="Gene3D" id="3.40.50.2000">
    <property type="entry name" value="Glycogen Phosphorylase B"/>
    <property type="match status" value="1"/>
</dbReference>
<proteinExistence type="predicted"/>
<dbReference type="InterPro" id="IPR001296">
    <property type="entry name" value="Glyco_trans_1"/>
</dbReference>
<sequence>MVDAPTESDVPEGDRLLPLRGTVVKGSAGAASVAALAGRLRQIATVILPATVHSHSDAGELAAALARQLRSSLDEADIWLAIVGFSTVFPTIDEVRAVRRALALAAEGVELAALFDALEPVVERAATPDAPLELLTGATVVDANFSGRFDHNTGVQRVLRETVSRWNPVHPLALVCWNDSGTALRRLTGREVTRVTDWAAHHSLSLAERQEREPHDPARDTIVVPVRSVIVEIEVAQPETAAALAALAAVSGNRMGLVGHDMIPFVSAQGQASEEIERFARFLTVVKYAHRVSGVSASAAAEFEGFVHAVRAQGLPGPDVVAVPLAMNAPSASARSALGEPSERAAADQLPLVLVVGSLEPRKNHDAILFAARRLASSGARFRLRFIGGGGAAAIKRFDDDVRLARAAGLDVEVLRGANDTVLLDSYRQARFTAFPSLHEGFGLPVAESLALGTPVITSNHGSLAEIAEGGGCLTIDARDDHALELAMGRLLSDDEFYETLRAEALARTFRTWNDYAADLWAALVEPLAASIAARASGAATAHPEATARPAADADRLLAEWWQAVSARAAATRARENSLVFKARKVVPLARFFVARSREMGVPAASKAAWRVVRRRLVRG</sequence>
<evidence type="ECO:0000313" key="3">
    <source>
        <dbReference type="EMBL" id="TIH37811.1"/>
    </source>
</evidence>
<organism evidence="3 4">
    <name type="scientific">Subtercola vilae</name>
    <dbReference type="NCBI Taxonomy" id="2056433"/>
    <lineage>
        <taxon>Bacteria</taxon>
        <taxon>Bacillati</taxon>
        <taxon>Actinomycetota</taxon>
        <taxon>Actinomycetes</taxon>
        <taxon>Micrococcales</taxon>
        <taxon>Microbacteriaceae</taxon>
        <taxon>Subtercola</taxon>
    </lineage>
</organism>
<dbReference type="EMBL" id="QYRT01000010">
    <property type="protein sequence ID" value="TIH37811.1"/>
    <property type="molecule type" value="Genomic_DNA"/>
</dbReference>
<feature type="domain" description="Glycosyl transferase family 1" evidence="2">
    <location>
        <begin position="346"/>
        <end position="505"/>
    </location>
</feature>
<evidence type="ECO:0000313" key="4">
    <source>
        <dbReference type="Proteomes" id="UP000306192"/>
    </source>
</evidence>